<sequence length="133" mass="15537">MQFALKIYRGRRLIFNSRNNPLEHLPQVTPTNAHLLRVWVVPCAEGLDAKAVTRLAQKYIRQIKALSQYPHSSFYLEIQYWIQPDSWWEMIESGLCVRGAIGLTRDLIDEVARNAGRHIDTYVYFQVCPEHSH</sequence>
<accession>A0A1F5FKK6</accession>
<organism evidence="1 2">
    <name type="scientific">Candidatus Collierbacteria bacterium RIFOXYB1_FULL_49_13</name>
    <dbReference type="NCBI Taxonomy" id="1817728"/>
    <lineage>
        <taxon>Bacteria</taxon>
        <taxon>Candidatus Collieribacteriota</taxon>
    </lineage>
</organism>
<evidence type="ECO:0000313" key="1">
    <source>
        <dbReference type="EMBL" id="OGD80153.1"/>
    </source>
</evidence>
<name>A0A1F5FKK6_9BACT</name>
<protein>
    <submittedName>
        <fullName evidence="1">Uncharacterized protein</fullName>
    </submittedName>
</protein>
<dbReference type="Proteomes" id="UP000176682">
    <property type="component" value="Unassembled WGS sequence"/>
</dbReference>
<evidence type="ECO:0000313" key="2">
    <source>
        <dbReference type="Proteomes" id="UP000176682"/>
    </source>
</evidence>
<proteinExistence type="predicted"/>
<comment type="caution">
    <text evidence="1">The sequence shown here is derived from an EMBL/GenBank/DDBJ whole genome shotgun (WGS) entry which is preliminary data.</text>
</comment>
<dbReference type="AlphaFoldDB" id="A0A1F5FKK6"/>
<reference evidence="1 2" key="1">
    <citation type="journal article" date="2016" name="Nat. Commun.">
        <title>Thousands of microbial genomes shed light on interconnected biogeochemical processes in an aquifer system.</title>
        <authorList>
            <person name="Anantharaman K."/>
            <person name="Brown C.T."/>
            <person name="Hug L.A."/>
            <person name="Sharon I."/>
            <person name="Castelle C.J."/>
            <person name="Probst A.J."/>
            <person name="Thomas B.C."/>
            <person name="Singh A."/>
            <person name="Wilkins M.J."/>
            <person name="Karaoz U."/>
            <person name="Brodie E.L."/>
            <person name="Williams K.H."/>
            <person name="Hubbard S.S."/>
            <person name="Banfield J.F."/>
        </authorList>
    </citation>
    <scope>NUCLEOTIDE SEQUENCE [LARGE SCALE GENOMIC DNA]</scope>
</reference>
<gene>
    <name evidence="1" type="ORF">A2368_03045</name>
</gene>
<dbReference type="EMBL" id="MFAM01000002">
    <property type="protein sequence ID" value="OGD80153.1"/>
    <property type="molecule type" value="Genomic_DNA"/>
</dbReference>